<organism evidence="2 3">
    <name type="scientific">Geodia barretti</name>
    <name type="common">Barrett's horny sponge</name>
    <dbReference type="NCBI Taxonomy" id="519541"/>
    <lineage>
        <taxon>Eukaryota</taxon>
        <taxon>Metazoa</taxon>
        <taxon>Porifera</taxon>
        <taxon>Demospongiae</taxon>
        <taxon>Heteroscleromorpha</taxon>
        <taxon>Tetractinellida</taxon>
        <taxon>Astrophorina</taxon>
        <taxon>Geodiidae</taxon>
        <taxon>Geodia</taxon>
    </lineage>
</organism>
<keyword evidence="3" id="KW-1185">Reference proteome</keyword>
<dbReference type="EMBL" id="CASHTH010001224">
    <property type="protein sequence ID" value="CAI8012915.1"/>
    <property type="molecule type" value="Genomic_DNA"/>
</dbReference>
<accession>A0AA35RJZ5</accession>
<name>A0AA35RJZ5_GEOBA</name>
<sequence length="75" mass="7673">MCLDGDGNVVAVAGGAEAGPGPMVYIFTPEGRIIESHPLPEEPTNCAFGGTELADLYVTTTQGSLYRASGTGRKG</sequence>
<protein>
    <recommendedName>
        <fullName evidence="1">SMP-30/Gluconolactonase/LRE-like region domain-containing protein</fullName>
    </recommendedName>
</protein>
<evidence type="ECO:0000313" key="2">
    <source>
        <dbReference type="EMBL" id="CAI8012915.1"/>
    </source>
</evidence>
<dbReference type="InterPro" id="IPR013658">
    <property type="entry name" value="SGL"/>
</dbReference>
<evidence type="ECO:0000313" key="3">
    <source>
        <dbReference type="Proteomes" id="UP001174909"/>
    </source>
</evidence>
<evidence type="ECO:0000259" key="1">
    <source>
        <dbReference type="Pfam" id="PF08450"/>
    </source>
</evidence>
<dbReference type="Gene3D" id="2.120.10.30">
    <property type="entry name" value="TolB, C-terminal domain"/>
    <property type="match status" value="1"/>
</dbReference>
<feature type="domain" description="SMP-30/Gluconolactonase/LRE-like region" evidence="1">
    <location>
        <begin position="1"/>
        <end position="61"/>
    </location>
</feature>
<dbReference type="InterPro" id="IPR011042">
    <property type="entry name" value="6-blade_b-propeller_TolB-like"/>
</dbReference>
<dbReference type="SUPFAM" id="SSF63829">
    <property type="entry name" value="Calcium-dependent phosphotriesterase"/>
    <property type="match status" value="1"/>
</dbReference>
<comment type="caution">
    <text evidence="2">The sequence shown here is derived from an EMBL/GenBank/DDBJ whole genome shotgun (WGS) entry which is preliminary data.</text>
</comment>
<dbReference type="Proteomes" id="UP001174909">
    <property type="component" value="Unassembled WGS sequence"/>
</dbReference>
<dbReference type="AlphaFoldDB" id="A0AA35RJZ5"/>
<dbReference type="Pfam" id="PF08450">
    <property type="entry name" value="SGL"/>
    <property type="match status" value="1"/>
</dbReference>
<reference evidence="2" key="1">
    <citation type="submission" date="2023-03" db="EMBL/GenBank/DDBJ databases">
        <authorList>
            <person name="Steffen K."/>
            <person name="Cardenas P."/>
        </authorList>
    </citation>
    <scope>NUCLEOTIDE SEQUENCE</scope>
</reference>
<proteinExistence type="predicted"/>
<gene>
    <name evidence="2" type="ORF">GBAR_LOCUS8232</name>
</gene>